<protein>
    <submittedName>
        <fullName evidence="1">Uncharacterized protein</fullName>
    </submittedName>
</protein>
<gene>
    <name evidence="1" type="ORF">soil367_05965</name>
</gene>
<sequence length="96" mass="10374">MSDGKDQRYIKIAQACLRAINSAAESKAGRDAQIRAVYDAIDRAFREELKVYQNDINELSAALEQIAAGDLDEAEAQKVAAAAVSGPNRTQGGRQH</sequence>
<evidence type="ECO:0000313" key="2">
    <source>
        <dbReference type="Proteomes" id="UP000298049"/>
    </source>
</evidence>
<dbReference type="Proteomes" id="UP000298049">
    <property type="component" value="Chromosome"/>
</dbReference>
<proteinExistence type="predicted"/>
<dbReference type="RefSeq" id="WP_136547856.1">
    <property type="nucleotide sequence ID" value="NZ_CP031093.1"/>
</dbReference>
<keyword evidence="2" id="KW-1185">Reference proteome</keyword>
<reference evidence="1 2" key="1">
    <citation type="submission" date="2018-07" db="EMBL/GenBank/DDBJ databases">
        <title>Marsedoiliclastica nanhaica gen. nov. sp. nov., a novel marine hydrocarbonoclastic bacterium isolated from an in-situ enriched hydrocarbon-degrading consortium in deep-sea sediment.</title>
        <authorList>
            <person name="Dong C."/>
            <person name="Ma T."/>
            <person name="Liu R."/>
            <person name="Shao Z."/>
        </authorList>
    </citation>
    <scope>NUCLEOTIDE SEQUENCE [LARGE SCALE GENOMIC DNA]</scope>
    <source>
        <strain evidence="2">soil36-7</strain>
    </source>
</reference>
<evidence type="ECO:0000313" key="1">
    <source>
        <dbReference type="EMBL" id="QCF25509.1"/>
    </source>
</evidence>
<accession>A0A4P7XEY0</accession>
<name>A0A4P7XEY0_9ALTE</name>
<organism evidence="1 2">
    <name type="scientific">Hydrocarboniclastica marina</name>
    <dbReference type="NCBI Taxonomy" id="2259620"/>
    <lineage>
        <taxon>Bacteria</taxon>
        <taxon>Pseudomonadati</taxon>
        <taxon>Pseudomonadota</taxon>
        <taxon>Gammaproteobacteria</taxon>
        <taxon>Alteromonadales</taxon>
        <taxon>Alteromonadaceae</taxon>
        <taxon>Hydrocarboniclastica</taxon>
    </lineage>
</organism>
<dbReference type="AlphaFoldDB" id="A0A4P7XEY0"/>
<dbReference type="EMBL" id="CP031093">
    <property type="protein sequence ID" value="QCF25509.1"/>
    <property type="molecule type" value="Genomic_DNA"/>
</dbReference>
<dbReference type="OrthoDB" id="6198716at2"/>
<dbReference type="KEGG" id="hmi:soil367_05965"/>